<dbReference type="InterPro" id="IPR011330">
    <property type="entry name" value="Glyco_hydro/deAcase_b/a-brl"/>
</dbReference>
<proteinExistence type="predicted"/>
<dbReference type="STRING" id="1156395.DBT_0526"/>
<comment type="caution">
    <text evidence="1">The sequence shown here is derived from an EMBL/GenBank/DDBJ whole genome shotgun (WGS) entry which is preliminary data.</text>
</comment>
<dbReference type="Pfam" id="PF04748">
    <property type="entry name" value="Polysacc_deac_2"/>
    <property type="match status" value="1"/>
</dbReference>
<gene>
    <name evidence="1" type="ORF">DBT_0526</name>
</gene>
<dbReference type="CDD" id="cd10936">
    <property type="entry name" value="CE4_DAC2"/>
    <property type="match status" value="1"/>
</dbReference>
<dbReference type="SUPFAM" id="SSF88713">
    <property type="entry name" value="Glycoside hydrolase/deacetylase"/>
    <property type="match status" value="1"/>
</dbReference>
<reference evidence="1 2" key="1">
    <citation type="submission" date="2016-06" db="EMBL/GenBank/DDBJ databases">
        <title>Respiratory ammonification of nitrate coupled to the oxidation of elemental sulfur in deep-sea autotrophic thermophilic bacteria.</title>
        <authorList>
            <person name="Slobodkina G.B."/>
            <person name="Mardanov A.V."/>
            <person name="Ravin N.V."/>
            <person name="Frolova A.A."/>
            <person name="Viryasiv M.B."/>
            <person name="Chernyh N.A."/>
            <person name="Bonch-Osmolovskaya E.A."/>
            <person name="Slobodkin A.I."/>
        </authorList>
    </citation>
    <scope>NUCLEOTIDE SEQUENCE [LARGE SCALE GENOMIC DNA]</scope>
    <source>
        <strain evidence="1 2">S69</strain>
    </source>
</reference>
<dbReference type="PANTHER" id="PTHR30105">
    <property type="entry name" value="UNCHARACTERIZED YIBQ-RELATED"/>
    <property type="match status" value="1"/>
</dbReference>
<dbReference type="Gene3D" id="3.20.20.370">
    <property type="entry name" value="Glycoside hydrolase/deacetylase"/>
    <property type="match status" value="1"/>
</dbReference>
<keyword evidence="2" id="KW-1185">Reference proteome</keyword>
<name>A0A1B9F886_9BACT</name>
<protein>
    <submittedName>
        <fullName evidence="1">Putative periplasmic protein</fullName>
    </submittedName>
</protein>
<dbReference type="AlphaFoldDB" id="A0A1B9F886"/>
<evidence type="ECO:0000313" key="1">
    <source>
        <dbReference type="EMBL" id="OCC16064.1"/>
    </source>
</evidence>
<sequence>MLIAFFLLSGAIASILVIVPQGAGKFTLGKMNFEAFKDRSVPPPRAPIIKQSKTPHSSYSLPLVAIIIDDMGYHGKIDNLFLHLSAPLSFSFLPYGPFTRKYAEVAHKLGRDVLIHIPMEPIEKDVNPGPGALRTDMDPAEIIRIIGEEISLVPYAKGANNHMGSQFTTSKKMMDIVLLELKKRALFFIDSRTTKDSIACSEAIRLGVPALERQVFLDYQPKEHIVRQELRRLINLAKQHGFSIAIGHPFKETYNVLKKDLPLVQKEVKIVPVSYLIALFKGDQR</sequence>
<accession>A0A1B9F886</accession>
<dbReference type="EMBL" id="MAGO01000002">
    <property type="protein sequence ID" value="OCC16064.1"/>
    <property type="molecule type" value="Genomic_DNA"/>
</dbReference>
<dbReference type="Proteomes" id="UP000093080">
    <property type="component" value="Unassembled WGS sequence"/>
</dbReference>
<organism evidence="1 2">
    <name type="scientific">Dissulfuribacter thermophilus</name>
    <dbReference type="NCBI Taxonomy" id="1156395"/>
    <lineage>
        <taxon>Bacteria</taxon>
        <taxon>Pseudomonadati</taxon>
        <taxon>Thermodesulfobacteriota</taxon>
        <taxon>Dissulfuribacteria</taxon>
        <taxon>Dissulfuribacterales</taxon>
        <taxon>Dissulfuribacteraceae</taxon>
        <taxon>Dissulfuribacter</taxon>
    </lineage>
</organism>
<dbReference type="PANTHER" id="PTHR30105:SF2">
    <property type="entry name" value="DIVERGENT POLYSACCHARIDE DEACETYLASE SUPERFAMILY"/>
    <property type="match status" value="1"/>
</dbReference>
<dbReference type="GO" id="GO:0005975">
    <property type="term" value="P:carbohydrate metabolic process"/>
    <property type="evidence" value="ECO:0007669"/>
    <property type="project" value="InterPro"/>
</dbReference>
<dbReference type="InterPro" id="IPR006837">
    <property type="entry name" value="Divergent_DAC"/>
</dbReference>
<evidence type="ECO:0000313" key="2">
    <source>
        <dbReference type="Proteomes" id="UP000093080"/>
    </source>
</evidence>